<evidence type="ECO:0000259" key="2">
    <source>
        <dbReference type="Pfam" id="PF11867"/>
    </source>
</evidence>
<keyword evidence="1" id="KW-0680">Restriction system</keyword>
<dbReference type="InterPro" id="IPR051268">
    <property type="entry name" value="Type-I_R_enzyme_R_subunit"/>
</dbReference>
<feature type="domain" description="Type I restriction enzyme HindI endonuclease subunit-like C-terminal" evidence="2">
    <location>
        <begin position="2"/>
        <end position="239"/>
    </location>
</feature>
<proteinExistence type="predicted"/>
<evidence type="ECO:0000313" key="3">
    <source>
        <dbReference type="EMBL" id="VFS63787.1"/>
    </source>
</evidence>
<name>A0A485AQ50_KLUCR</name>
<reference evidence="3 4" key="1">
    <citation type="submission" date="2019-03" db="EMBL/GenBank/DDBJ databases">
        <authorList>
            <consortium name="Pathogen Informatics"/>
        </authorList>
    </citation>
    <scope>NUCLEOTIDE SEQUENCE [LARGE SCALE GENOMIC DNA]</scope>
    <source>
        <strain evidence="3 4">NCTC12993</strain>
    </source>
</reference>
<dbReference type="Proteomes" id="UP000401081">
    <property type="component" value="Unassembled WGS sequence"/>
</dbReference>
<dbReference type="AlphaFoldDB" id="A0A485AQ50"/>
<evidence type="ECO:0000313" key="4">
    <source>
        <dbReference type="Proteomes" id="UP000401081"/>
    </source>
</evidence>
<dbReference type="PANTHER" id="PTHR30195:SF15">
    <property type="entry name" value="TYPE I RESTRICTION ENZYME HINDI ENDONUCLEASE SUBUNIT"/>
    <property type="match status" value="1"/>
</dbReference>
<dbReference type="GO" id="GO:0009307">
    <property type="term" value="P:DNA restriction-modification system"/>
    <property type="evidence" value="ECO:0007669"/>
    <property type="project" value="UniProtKB-KW"/>
</dbReference>
<dbReference type="Pfam" id="PF11867">
    <property type="entry name" value="T1RH-like_C"/>
    <property type="match status" value="1"/>
</dbReference>
<dbReference type="EMBL" id="CAADJD010000018">
    <property type="protein sequence ID" value="VFS63787.1"/>
    <property type="molecule type" value="Genomic_DNA"/>
</dbReference>
<organism evidence="3 4">
    <name type="scientific">Kluyvera cryocrescens</name>
    <name type="common">Kluyvera citrophila</name>
    <dbReference type="NCBI Taxonomy" id="580"/>
    <lineage>
        <taxon>Bacteria</taxon>
        <taxon>Pseudomonadati</taxon>
        <taxon>Pseudomonadota</taxon>
        <taxon>Gammaproteobacteria</taxon>
        <taxon>Enterobacterales</taxon>
        <taxon>Enterobacteriaceae</taxon>
        <taxon>Kluyvera</taxon>
    </lineage>
</organism>
<dbReference type="REBASE" id="381932">
    <property type="entry name" value="Kcr12993IP"/>
</dbReference>
<dbReference type="InterPro" id="IPR021810">
    <property type="entry name" value="T1RH-like_C"/>
</dbReference>
<gene>
    <name evidence="3" type="ORF">NCTC12993_02849</name>
</gene>
<sequence length="259" mass="28963">MRFLAAVAALSQAFALATPHDKAMEAAPEVAFFQAVKARLNKFTENSDGSEEEHNDSLEVRVKQTIDQALVTDKVVDIFDAAGIQKPDISVLSEEFLQEMKDYQHRNIALETLKKLLSDEIKVRSNQSITQGKKLIDMLTSAINGYQNKVLTAAEVIDELIKLAKTIQESDSLASQLNLSAYEYAFYSAVADNDSARELMEKEKLRELAVVLTEAIRNNVSLDWTVKEAARAKIRVVVNVCSKNMVIRLICHCSPQRLF</sequence>
<protein>
    <submittedName>
        <fullName evidence="3">Domain of uncharacterized function (DUF3387)</fullName>
    </submittedName>
</protein>
<accession>A0A485AQ50</accession>
<keyword evidence="4" id="KW-1185">Reference proteome</keyword>
<evidence type="ECO:0000256" key="1">
    <source>
        <dbReference type="ARBA" id="ARBA00022747"/>
    </source>
</evidence>
<dbReference type="PANTHER" id="PTHR30195">
    <property type="entry name" value="TYPE I SITE-SPECIFIC DEOXYRIBONUCLEASE PROTEIN SUBUNIT M AND R"/>
    <property type="match status" value="1"/>
</dbReference>